<feature type="binding site" evidence="12">
    <location>
        <position position="299"/>
    </location>
    <ligand>
        <name>Zn(2+)</name>
        <dbReference type="ChEBI" id="CHEBI:29105"/>
    </ligand>
</feature>
<evidence type="ECO:0000256" key="1">
    <source>
        <dbReference type="ARBA" id="ARBA00001947"/>
    </source>
</evidence>
<dbReference type="GO" id="GO:0005634">
    <property type="term" value="C:nucleus"/>
    <property type="evidence" value="ECO:0007669"/>
    <property type="project" value="UniProtKB-SubCell"/>
</dbReference>
<dbReference type="InterPro" id="IPR026591">
    <property type="entry name" value="Sirtuin_cat_small_dom_sf"/>
</dbReference>
<keyword evidence="10" id="KW-0804">Transcription</keyword>
<keyword evidence="9" id="KW-0520">NAD</keyword>
<name>A0A6G1HYW3_9PEZI</name>
<dbReference type="InterPro" id="IPR003000">
    <property type="entry name" value="Sirtuin"/>
</dbReference>
<feature type="region of interest" description="Disordered" evidence="13">
    <location>
        <begin position="310"/>
        <end position="339"/>
    </location>
</feature>
<evidence type="ECO:0000259" key="14">
    <source>
        <dbReference type="PROSITE" id="PS50305"/>
    </source>
</evidence>
<evidence type="ECO:0000256" key="2">
    <source>
        <dbReference type="ARBA" id="ARBA00004123"/>
    </source>
</evidence>
<evidence type="ECO:0000256" key="12">
    <source>
        <dbReference type="PROSITE-ProRule" id="PRU00236"/>
    </source>
</evidence>
<accession>A0A6G1HYW3</accession>
<gene>
    <name evidence="15" type="ORF">EJ06DRAFT_537362</name>
</gene>
<dbReference type="Pfam" id="PF02146">
    <property type="entry name" value="SIR2"/>
    <property type="match status" value="1"/>
</dbReference>
<dbReference type="InterPro" id="IPR026590">
    <property type="entry name" value="Ssirtuin_cat_dom"/>
</dbReference>
<feature type="binding site" evidence="12">
    <location>
        <position position="296"/>
    </location>
    <ligand>
        <name>Zn(2+)</name>
        <dbReference type="ChEBI" id="CHEBI:29105"/>
    </ligand>
</feature>
<dbReference type="AlphaFoldDB" id="A0A6G1HYW3"/>
<comment type="cofactor">
    <cofactor evidence="1">
        <name>Zn(2+)</name>
        <dbReference type="ChEBI" id="CHEBI:29105"/>
    </cofactor>
</comment>
<feature type="active site" description="Proton acceptor" evidence="12">
    <location>
        <position position="264"/>
    </location>
</feature>
<comment type="subcellular location">
    <subcellularLocation>
        <location evidence="2">Nucleus</location>
    </subcellularLocation>
</comment>
<dbReference type="Proteomes" id="UP000799640">
    <property type="component" value="Unassembled WGS sequence"/>
</dbReference>
<feature type="domain" description="Deacetylase sirtuin-type" evidence="14">
    <location>
        <begin position="136"/>
        <end position="435"/>
    </location>
</feature>
<dbReference type="InterPro" id="IPR007654">
    <property type="entry name" value="NAD-dep_histone_deAcase_SIR2_N"/>
</dbReference>
<keyword evidence="7 12" id="KW-0862">Zinc</keyword>
<evidence type="ECO:0000256" key="6">
    <source>
        <dbReference type="ARBA" id="ARBA00022723"/>
    </source>
</evidence>
<evidence type="ECO:0000256" key="13">
    <source>
        <dbReference type="SAM" id="MobiDB-lite"/>
    </source>
</evidence>
<evidence type="ECO:0000256" key="3">
    <source>
        <dbReference type="ARBA" id="ARBA00006924"/>
    </source>
</evidence>
<evidence type="ECO:0000256" key="11">
    <source>
        <dbReference type="ARBA" id="ARBA00023242"/>
    </source>
</evidence>
<dbReference type="Gene3D" id="3.40.50.1220">
    <property type="entry name" value="TPP-binding domain"/>
    <property type="match status" value="1"/>
</dbReference>
<protein>
    <submittedName>
        <fullName evidence="15">SIR2-domain-containing protein</fullName>
    </submittedName>
</protein>
<dbReference type="PANTHER" id="PTHR11085:SF9">
    <property type="entry name" value="NAD-DEPENDENT PROTEIN DEACETYLASE SIRTUIN-1"/>
    <property type="match status" value="1"/>
</dbReference>
<keyword evidence="11" id="KW-0539">Nucleus</keyword>
<dbReference type="GO" id="GO:0070403">
    <property type="term" value="F:NAD+ binding"/>
    <property type="evidence" value="ECO:0007669"/>
    <property type="project" value="InterPro"/>
</dbReference>
<dbReference type="SUPFAM" id="SSF52467">
    <property type="entry name" value="DHS-like NAD/FAD-binding domain"/>
    <property type="match status" value="1"/>
</dbReference>
<feature type="binding site" evidence="12">
    <location>
        <position position="275"/>
    </location>
    <ligand>
        <name>Zn(2+)</name>
        <dbReference type="ChEBI" id="CHEBI:29105"/>
    </ligand>
</feature>
<reference evidence="15" key="1">
    <citation type="journal article" date="2020" name="Stud. Mycol.">
        <title>101 Dothideomycetes genomes: a test case for predicting lifestyles and emergence of pathogens.</title>
        <authorList>
            <person name="Haridas S."/>
            <person name="Albert R."/>
            <person name="Binder M."/>
            <person name="Bloem J."/>
            <person name="Labutti K."/>
            <person name="Salamov A."/>
            <person name="Andreopoulos B."/>
            <person name="Baker S."/>
            <person name="Barry K."/>
            <person name="Bills G."/>
            <person name="Bluhm B."/>
            <person name="Cannon C."/>
            <person name="Castanera R."/>
            <person name="Culley D."/>
            <person name="Daum C."/>
            <person name="Ezra D."/>
            <person name="Gonzalez J."/>
            <person name="Henrissat B."/>
            <person name="Kuo A."/>
            <person name="Liang C."/>
            <person name="Lipzen A."/>
            <person name="Lutzoni F."/>
            <person name="Magnuson J."/>
            <person name="Mondo S."/>
            <person name="Nolan M."/>
            <person name="Ohm R."/>
            <person name="Pangilinan J."/>
            <person name="Park H.-J."/>
            <person name="Ramirez L."/>
            <person name="Alfaro M."/>
            <person name="Sun H."/>
            <person name="Tritt A."/>
            <person name="Yoshinaga Y."/>
            <person name="Zwiers L.-H."/>
            <person name="Turgeon B."/>
            <person name="Goodwin S."/>
            <person name="Spatafora J."/>
            <person name="Crous P."/>
            <person name="Grigoriev I."/>
        </authorList>
    </citation>
    <scope>NUCLEOTIDE SEQUENCE</scope>
    <source>
        <strain evidence="15">CBS 262.69</strain>
    </source>
</reference>
<dbReference type="InterPro" id="IPR029035">
    <property type="entry name" value="DHS-like_NAD/FAD-binding_dom"/>
</dbReference>
<dbReference type="GO" id="GO:0046872">
    <property type="term" value="F:metal ion binding"/>
    <property type="evidence" value="ECO:0007669"/>
    <property type="project" value="UniProtKB-KW"/>
</dbReference>
<feature type="binding site" evidence="12">
    <location>
        <position position="272"/>
    </location>
    <ligand>
        <name>Zn(2+)</name>
        <dbReference type="ChEBI" id="CHEBI:29105"/>
    </ligand>
</feature>
<organism evidence="15 16">
    <name type="scientific">Trichodelitschia bisporula</name>
    <dbReference type="NCBI Taxonomy" id="703511"/>
    <lineage>
        <taxon>Eukaryota</taxon>
        <taxon>Fungi</taxon>
        <taxon>Dikarya</taxon>
        <taxon>Ascomycota</taxon>
        <taxon>Pezizomycotina</taxon>
        <taxon>Dothideomycetes</taxon>
        <taxon>Dothideomycetes incertae sedis</taxon>
        <taxon>Phaeotrichales</taxon>
        <taxon>Phaeotrichaceae</taxon>
        <taxon>Trichodelitschia</taxon>
    </lineage>
</organism>
<sequence length="466" mass="52185">MKSEKSISGESNSQTVGDPLPDSSGVMIPSGRKSEGVSSNHDDEEFSSSFYEEVLDDDRPVSPSDQAREALELRKRLHEVGLQAFVGETLGESTVPLKTLLAAFRVRKPEWMDENCSSTLRLLGLAMLRELTKRQRLPQFSTIDHAVQLLKDSRHIVVVTGAGISTSLGIPDFRSKDTGFYSQLRALGYDEPEQVFDIDTFTQDPTVFYELAGEILPALEVYSPTHQFIRLLQDKNKLQRNYTQNIDNVEKNAGIRADKLVQCHGSWATAHCLKCGFLCRGKEIYPEIKQKKVARCKKCKVELEEAASAKRKRSSTGKSRKRQGLNRDSDDSSDGEYDIPEAGVMKPGITFFGEALPQRFHDCINHVDKDIVDLVIVIGTSMKVRPVSEIPVLVPNHVPHINISRDPINHIDFDITLLGDCDVVVAELCRRAGWELNHDSIPKNQRVEVKPVETMEATFTVKQTIP</sequence>
<feature type="compositionally biased region" description="Basic residues" evidence="13">
    <location>
        <begin position="310"/>
        <end position="324"/>
    </location>
</feature>
<dbReference type="GO" id="GO:0046970">
    <property type="term" value="F:histone H4K16 deacetylase activity, NAD-dependent"/>
    <property type="evidence" value="ECO:0007669"/>
    <property type="project" value="TreeGrafter"/>
</dbReference>
<feature type="region of interest" description="Disordered" evidence="13">
    <location>
        <begin position="1"/>
        <end position="65"/>
    </location>
</feature>
<keyword evidence="8" id="KW-0805">Transcription regulation</keyword>
<dbReference type="Pfam" id="PF04574">
    <property type="entry name" value="DUF592"/>
    <property type="match status" value="1"/>
</dbReference>
<evidence type="ECO:0000256" key="10">
    <source>
        <dbReference type="ARBA" id="ARBA00023163"/>
    </source>
</evidence>
<keyword evidence="5" id="KW-0808">Transferase</keyword>
<proteinExistence type="inferred from homology"/>
<evidence type="ECO:0000313" key="16">
    <source>
        <dbReference type="Proteomes" id="UP000799640"/>
    </source>
</evidence>
<comment type="similarity">
    <text evidence="3">Belongs to the sirtuin family. Class I subfamily.</text>
</comment>
<evidence type="ECO:0000256" key="9">
    <source>
        <dbReference type="ARBA" id="ARBA00023027"/>
    </source>
</evidence>
<dbReference type="PROSITE" id="PS50305">
    <property type="entry name" value="SIRTUIN"/>
    <property type="match status" value="1"/>
</dbReference>
<evidence type="ECO:0000256" key="5">
    <source>
        <dbReference type="ARBA" id="ARBA00022679"/>
    </source>
</evidence>
<dbReference type="InterPro" id="IPR050134">
    <property type="entry name" value="NAD-dep_sirtuin_deacylases"/>
</dbReference>
<dbReference type="Gene3D" id="3.30.1600.10">
    <property type="entry name" value="SIR2/SIRT2 'Small Domain"/>
    <property type="match status" value="1"/>
</dbReference>
<keyword evidence="16" id="KW-1185">Reference proteome</keyword>
<dbReference type="OrthoDB" id="420264at2759"/>
<evidence type="ECO:0000256" key="7">
    <source>
        <dbReference type="ARBA" id="ARBA00022833"/>
    </source>
</evidence>
<evidence type="ECO:0000256" key="4">
    <source>
        <dbReference type="ARBA" id="ARBA00022491"/>
    </source>
</evidence>
<dbReference type="EMBL" id="ML996693">
    <property type="protein sequence ID" value="KAF2401238.1"/>
    <property type="molecule type" value="Genomic_DNA"/>
</dbReference>
<evidence type="ECO:0000313" key="15">
    <source>
        <dbReference type="EMBL" id="KAF2401238.1"/>
    </source>
</evidence>
<keyword evidence="4" id="KW-0678">Repressor</keyword>
<keyword evidence="6 12" id="KW-0479">Metal-binding</keyword>
<dbReference type="PANTHER" id="PTHR11085">
    <property type="entry name" value="NAD-DEPENDENT PROTEIN DEACYLASE SIRTUIN-5, MITOCHONDRIAL-RELATED"/>
    <property type="match status" value="1"/>
</dbReference>
<evidence type="ECO:0000256" key="8">
    <source>
        <dbReference type="ARBA" id="ARBA00023015"/>
    </source>
</evidence>